<evidence type="ECO:0000313" key="6">
    <source>
        <dbReference type="EMBL" id="MEK0082798.1"/>
    </source>
</evidence>
<dbReference type="Gene3D" id="3.30.70.100">
    <property type="match status" value="1"/>
</dbReference>
<keyword evidence="3" id="KW-0520">NAD</keyword>
<comment type="caution">
    <text evidence="6">The sequence shown here is derived from an EMBL/GenBank/DDBJ whole genome shotgun (WGS) entry which is preliminary data.</text>
</comment>
<dbReference type="PROSITE" id="PS00671">
    <property type="entry name" value="D_2_HYDROXYACID_DH_3"/>
    <property type="match status" value="1"/>
</dbReference>
<dbReference type="Pfam" id="PF00389">
    <property type="entry name" value="2-Hacid_dh"/>
    <property type="match status" value="1"/>
</dbReference>
<evidence type="ECO:0000256" key="2">
    <source>
        <dbReference type="ARBA" id="ARBA00023002"/>
    </source>
</evidence>
<dbReference type="SUPFAM" id="SSF52283">
    <property type="entry name" value="Formate/glycerate dehydrogenase catalytic domain-like"/>
    <property type="match status" value="1"/>
</dbReference>
<evidence type="ECO:0000256" key="4">
    <source>
        <dbReference type="RuleBase" id="RU003719"/>
    </source>
</evidence>
<dbReference type="Gene3D" id="3.40.50.720">
    <property type="entry name" value="NAD(P)-binding Rossmann-like Domain"/>
    <property type="match status" value="2"/>
</dbReference>
<evidence type="ECO:0000256" key="3">
    <source>
        <dbReference type="ARBA" id="ARBA00023027"/>
    </source>
</evidence>
<dbReference type="InterPro" id="IPR007138">
    <property type="entry name" value="ABM_dom"/>
</dbReference>
<reference evidence="6 7" key="1">
    <citation type="submission" date="2024-01" db="EMBL/GenBank/DDBJ databases">
        <title>Multi-omics insights into the function and evolution of sodium benzoate biodegradation pathways in Benzoatithermus flavus gen. nov., sp. nov. from hot spring.</title>
        <authorList>
            <person name="Hu C.-J."/>
            <person name="Li W.-J."/>
        </authorList>
    </citation>
    <scope>NUCLEOTIDE SEQUENCE [LARGE SCALE GENOMIC DNA]</scope>
    <source>
        <strain evidence="6 7">SYSU G07066</strain>
    </source>
</reference>
<dbReference type="Pfam" id="PF03992">
    <property type="entry name" value="ABM"/>
    <property type="match status" value="1"/>
</dbReference>
<dbReference type="InterPro" id="IPR029753">
    <property type="entry name" value="D-isomer_DH_CS"/>
</dbReference>
<gene>
    <name evidence="6" type="ORF">U1T56_06530</name>
</gene>
<dbReference type="PROSITE" id="PS51725">
    <property type="entry name" value="ABM"/>
    <property type="match status" value="1"/>
</dbReference>
<evidence type="ECO:0000256" key="1">
    <source>
        <dbReference type="ARBA" id="ARBA00005854"/>
    </source>
</evidence>
<dbReference type="CDD" id="cd12172">
    <property type="entry name" value="PGDH_like_2"/>
    <property type="match status" value="1"/>
</dbReference>
<evidence type="ECO:0000313" key="7">
    <source>
        <dbReference type="Proteomes" id="UP001375743"/>
    </source>
</evidence>
<dbReference type="EMBL" id="JBBLZC010000005">
    <property type="protein sequence ID" value="MEK0082798.1"/>
    <property type="molecule type" value="Genomic_DNA"/>
</dbReference>
<dbReference type="PANTHER" id="PTHR42789">
    <property type="entry name" value="D-ISOMER SPECIFIC 2-HYDROXYACID DEHYDROGENASE FAMILY PROTEIN (AFU_ORTHOLOGUE AFUA_6G10090)"/>
    <property type="match status" value="1"/>
</dbReference>
<dbReference type="InterPro" id="IPR036291">
    <property type="entry name" value="NAD(P)-bd_dom_sf"/>
</dbReference>
<comment type="similarity">
    <text evidence="1 4">Belongs to the D-isomer specific 2-hydroxyacid dehydrogenase family.</text>
</comment>
<accession>A0ABU8XNN9</accession>
<evidence type="ECO:0000259" key="5">
    <source>
        <dbReference type="PROSITE" id="PS51725"/>
    </source>
</evidence>
<dbReference type="PANTHER" id="PTHR42789:SF1">
    <property type="entry name" value="D-ISOMER SPECIFIC 2-HYDROXYACID DEHYDROGENASE FAMILY PROTEIN (AFU_ORTHOLOGUE AFUA_6G10090)"/>
    <property type="match status" value="1"/>
</dbReference>
<proteinExistence type="inferred from homology"/>
<organism evidence="6 7">
    <name type="scientific">Benzoatithermus flavus</name>
    <dbReference type="NCBI Taxonomy" id="3108223"/>
    <lineage>
        <taxon>Bacteria</taxon>
        <taxon>Pseudomonadati</taxon>
        <taxon>Pseudomonadota</taxon>
        <taxon>Alphaproteobacteria</taxon>
        <taxon>Geminicoccales</taxon>
        <taxon>Geminicoccaceae</taxon>
        <taxon>Benzoatithermus</taxon>
    </lineage>
</organism>
<dbReference type="Proteomes" id="UP001375743">
    <property type="component" value="Unassembled WGS sequence"/>
</dbReference>
<dbReference type="InterPro" id="IPR011008">
    <property type="entry name" value="Dimeric_a/b-barrel"/>
</dbReference>
<sequence length="433" mass="47227">MPRSLRITTEPLIVIAELHFHPDHHDAVLELAQRHVRNTLAAEPGCLRFELTAPTDDPGSLIFYEMFASEAAFAEHQRSPHLAWFREARKPYVHDTTVRVLHPVSAVRPGIVLCAVPALMRHQDYLRPLVEAGFDLRWNDLGRVLTEDELIERLDGVVATIAGSEPYSARVFSQAPDLKVIARLGVGHDQIDVAAATRAGVAVAMAYGTNHDAVADHAMALLAAAAHRIVDYDRRVRTGGWGSLFHARIHGTTVGIVGFGRVGRALAKRCLGFTMDVLVADPVAEADTVARLGYQLVELDELLRRADFVSLHAPLTPETHHLIDARRLALMKPTAYLVNTSRGALVDQAALIEALEQKRIAGAALDVFEVEPLPESPLRRLDNVVLTPHVAGLSAASLRAMAERCVDSIVALTRGRDPGLGLVLNPEVLPSQT</sequence>
<keyword evidence="2 4" id="KW-0560">Oxidoreductase</keyword>
<dbReference type="SUPFAM" id="SSF54909">
    <property type="entry name" value="Dimeric alpha+beta barrel"/>
    <property type="match status" value="1"/>
</dbReference>
<dbReference type="InterPro" id="IPR006139">
    <property type="entry name" value="D-isomer_2_OHA_DH_cat_dom"/>
</dbReference>
<protein>
    <submittedName>
        <fullName evidence="6">NAD(P)-dependent oxidoreductase</fullName>
    </submittedName>
</protein>
<dbReference type="InterPro" id="IPR006140">
    <property type="entry name" value="D-isomer_DH_NAD-bd"/>
</dbReference>
<dbReference type="PROSITE" id="PS00670">
    <property type="entry name" value="D_2_HYDROXYACID_DH_2"/>
    <property type="match status" value="1"/>
</dbReference>
<dbReference type="SUPFAM" id="SSF51735">
    <property type="entry name" value="NAD(P)-binding Rossmann-fold domains"/>
    <property type="match status" value="1"/>
</dbReference>
<dbReference type="RefSeq" id="WP_418158653.1">
    <property type="nucleotide sequence ID" value="NZ_JBBLZC010000005.1"/>
</dbReference>
<dbReference type="Pfam" id="PF02826">
    <property type="entry name" value="2-Hacid_dh_C"/>
    <property type="match status" value="1"/>
</dbReference>
<keyword evidence="7" id="KW-1185">Reference proteome</keyword>
<name>A0ABU8XNN9_9PROT</name>
<feature type="domain" description="ABM" evidence="5">
    <location>
        <begin position="12"/>
        <end position="101"/>
    </location>
</feature>
<dbReference type="InterPro" id="IPR050857">
    <property type="entry name" value="D-2-hydroxyacid_DH"/>
</dbReference>